<reference evidence="1" key="1">
    <citation type="submission" date="2013-11" db="EMBL/GenBank/DDBJ databases">
        <title>Genome sequence of the fusiform rust pathogen reveals effectors for host alternation and coevolution with pine.</title>
        <authorList>
            <consortium name="DOE Joint Genome Institute"/>
            <person name="Smith K."/>
            <person name="Pendleton A."/>
            <person name="Kubisiak T."/>
            <person name="Anderson C."/>
            <person name="Salamov A."/>
            <person name="Aerts A."/>
            <person name="Riley R."/>
            <person name="Clum A."/>
            <person name="Lindquist E."/>
            <person name="Ence D."/>
            <person name="Campbell M."/>
            <person name="Kronenberg Z."/>
            <person name="Feau N."/>
            <person name="Dhillon B."/>
            <person name="Hamelin R."/>
            <person name="Burleigh J."/>
            <person name="Smith J."/>
            <person name="Yandell M."/>
            <person name="Nelson C."/>
            <person name="Grigoriev I."/>
            <person name="Davis J."/>
        </authorList>
    </citation>
    <scope>NUCLEOTIDE SEQUENCE</scope>
    <source>
        <strain evidence="1">G11</strain>
    </source>
</reference>
<organism evidence="1 2">
    <name type="scientific">Cronartium quercuum f. sp. fusiforme G11</name>
    <dbReference type="NCBI Taxonomy" id="708437"/>
    <lineage>
        <taxon>Eukaryota</taxon>
        <taxon>Fungi</taxon>
        <taxon>Dikarya</taxon>
        <taxon>Basidiomycota</taxon>
        <taxon>Pucciniomycotina</taxon>
        <taxon>Pucciniomycetes</taxon>
        <taxon>Pucciniales</taxon>
        <taxon>Coleosporiaceae</taxon>
        <taxon>Cronartium</taxon>
    </lineage>
</organism>
<name>A0A9P6NDR1_9BASI</name>
<evidence type="ECO:0000313" key="2">
    <source>
        <dbReference type="Proteomes" id="UP000886653"/>
    </source>
</evidence>
<evidence type="ECO:0000313" key="1">
    <source>
        <dbReference type="EMBL" id="KAG0144073.1"/>
    </source>
</evidence>
<sequence length="53" mass="5927">MPPKPKKYSGLSAFSKEIGRIRFLENQKIKAEASLERETLVLQEPTAAHGQCV</sequence>
<accession>A0A9P6NDR1</accession>
<keyword evidence="2" id="KW-1185">Reference proteome</keyword>
<comment type="caution">
    <text evidence="1">The sequence shown here is derived from an EMBL/GenBank/DDBJ whole genome shotgun (WGS) entry which is preliminary data.</text>
</comment>
<dbReference type="AlphaFoldDB" id="A0A9P6NDR1"/>
<dbReference type="EMBL" id="MU167303">
    <property type="protein sequence ID" value="KAG0144073.1"/>
    <property type="molecule type" value="Genomic_DNA"/>
</dbReference>
<dbReference type="Proteomes" id="UP000886653">
    <property type="component" value="Unassembled WGS sequence"/>
</dbReference>
<gene>
    <name evidence="1" type="ORF">CROQUDRAFT_644276</name>
</gene>
<protein>
    <submittedName>
        <fullName evidence="1">Uncharacterized protein</fullName>
    </submittedName>
</protein>
<proteinExistence type="predicted"/>